<keyword evidence="3" id="KW-1185">Reference proteome</keyword>
<accession>A0ABD1XSF6</accession>
<evidence type="ECO:0000313" key="2">
    <source>
        <dbReference type="EMBL" id="KAL2611888.1"/>
    </source>
</evidence>
<sequence>MGELKRQRVQQQNPQSRSHLQLPWQLLPLLGPGLRSDLLIQNWFCLWKSDTTETKELKESGMSVAVVVEDLAPRKFAASTSSASNELVRKPLPSDQQDVPVMVC</sequence>
<protein>
    <submittedName>
        <fullName evidence="2">Uncharacterized protein</fullName>
    </submittedName>
</protein>
<proteinExistence type="predicted"/>
<gene>
    <name evidence="2" type="ORF">R1flu_023580</name>
</gene>
<name>A0ABD1XSF6_9MARC</name>
<comment type="caution">
    <text evidence="2">The sequence shown here is derived from an EMBL/GenBank/DDBJ whole genome shotgun (WGS) entry which is preliminary data.</text>
</comment>
<dbReference type="Proteomes" id="UP001605036">
    <property type="component" value="Unassembled WGS sequence"/>
</dbReference>
<organism evidence="2 3">
    <name type="scientific">Riccia fluitans</name>
    <dbReference type="NCBI Taxonomy" id="41844"/>
    <lineage>
        <taxon>Eukaryota</taxon>
        <taxon>Viridiplantae</taxon>
        <taxon>Streptophyta</taxon>
        <taxon>Embryophyta</taxon>
        <taxon>Marchantiophyta</taxon>
        <taxon>Marchantiopsida</taxon>
        <taxon>Marchantiidae</taxon>
        <taxon>Marchantiales</taxon>
        <taxon>Ricciaceae</taxon>
        <taxon>Riccia</taxon>
    </lineage>
</organism>
<evidence type="ECO:0000313" key="3">
    <source>
        <dbReference type="Proteomes" id="UP001605036"/>
    </source>
</evidence>
<feature type="region of interest" description="Disordered" evidence="1">
    <location>
        <begin position="79"/>
        <end position="104"/>
    </location>
</feature>
<dbReference type="AlphaFoldDB" id="A0ABD1XSF6"/>
<dbReference type="EMBL" id="JBHFFA010000007">
    <property type="protein sequence ID" value="KAL2611888.1"/>
    <property type="molecule type" value="Genomic_DNA"/>
</dbReference>
<reference evidence="2 3" key="1">
    <citation type="submission" date="2024-09" db="EMBL/GenBank/DDBJ databases">
        <title>Chromosome-scale assembly of Riccia fluitans.</title>
        <authorList>
            <person name="Paukszto L."/>
            <person name="Sawicki J."/>
            <person name="Karawczyk K."/>
            <person name="Piernik-Szablinska J."/>
            <person name="Szczecinska M."/>
            <person name="Mazdziarz M."/>
        </authorList>
    </citation>
    <scope>NUCLEOTIDE SEQUENCE [LARGE SCALE GENOMIC DNA]</scope>
    <source>
        <strain evidence="2">Rf_01</strain>
        <tissue evidence="2">Aerial parts of the thallus</tissue>
    </source>
</reference>
<evidence type="ECO:0000256" key="1">
    <source>
        <dbReference type="SAM" id="MobiDB-lite"/>
    </source>
</evidence>